<evidence type="ECO:0000259" key="6">
    <source>
        <dbReference type="Pfam" id="PF00155"/>
    </source>
</evidence>
<keyword evidence="8" id="KW-1185">Reference proteome</keyword>
<dbReference type="InterPro" id="IPR004839">
    <property type="entry name" value="Aminotransferase_I/II_large"/>
</dbReference>
<dbReference type="GO" id="GO:0004400">
    <property type="term" value="F:histidinol-phosphate transaminase activity"/>
    <property type="evidence" value="ECO:0007669"/>
    <property type="project" value="UniProtKB-EC"/>
</dbReference>
<dbReference type="PANTHER" id="PTHR43643">
    <property type="entry name" value="HISTIDINOL-PHOSPHATE AMINOTRANSFERASE 2"/>
    <property type="match status" value="1"/>
</dbReference>
<evidence type="ECO:0000313" key="8">
    <source>
        <dbReference type="Proteomes" id="UP001185012"/>
    </source>
</evidence>
<accession>A0ABU1IS33</accession>
<dbReference type="CDD" id="cd00609">
    <property type="entry name" value="AAT_like"/>
    <property type="match status" value="1"/>
</dbReference>
<name>A0ABU1IS33_9BACL</name>
<keyword evidence="1 7" id="KW-0032">Aminotransferase</keyword>
<reference evidence="7 8" key="1">
    <citation type="submission" date="2023-07" db="EMBL/GenBank/DDBJ databases">
        <title>Genomic Encyclopedia of Type Strains, Phase IV (KMG-IV): sequencing the most valuable type-strain genomes for metagenomic binning, comparative biology and taxonomic classification.</title>
        <authorList>
            <person name="Goeker M."/>
        </authorList>
    </citation>
    <scope>NUCLEOTIDE SEQUENCE [LARGE SCALE GENOMIC DNA]</scope>
    <source>
        <strain evidence="7 8">DSM 45903</strain>
    </source>
</reference>
<organism evidence="7 8">
    <name type="scientific">Desmospora profundinema</name>
    <dbReference type="NCBI Taxonomy" id="1571184"/>
    <lineage>
        <taxon>Bacteria</taxon>
        <taxon>Bacillati</taxon>
        <taxon>Bacillota</taxon>
        <taxon>Bacilli</taxon>
        <taxon>Bacillales</taxon>
        <taxon>Thermoactinomycetaceae</taxon>
        <taxon>Desmospora</taxon>
    </lineage>
</organism>
<evidence type="ECO:0000256" key="4">
    <source>
        <dbReference type="ARBA" id="ARBA00023102"/>
    </source>
</evidence>
<evidence type="ECO:0000256" key="2">
    <source>
        <dbReference type="ARBA" id="ARBA00022679"/>
    </source>
</evidence>
<feature type="region of interest" description="Disordered" evidence="5">
    <location>
        <begin position="1"/>
        <end position="26"/>
    </location>
</feature>
<dbReference type="Pfam" id="PF00155">
    <property type="entry name" value="Aminotran_1_2"/>
    <property type="match status" value="1"/>
</dbReference>
<keyword evidence="4" id="KW-0028">Amino-acid biosynthesis</keyword>
<keyword evidence="2 7" id="KW-0808">Transferase</keyword>
<dbReference type="InterPro" id="IPR015422">
    <property type="entry name" value="PyrdxlP-dep_Trfase_small"/>
</dbReference>
<protein>
    <submittedName>
        <fullName evidence="7">Histidinol-phosphate aminotransferase</fullName>
        <ecNumber evidence="7">2.6.1.9</ecNumber>
    </submittedName>
</protein>
<dbReference type="Gene3D" id="3.90.1150.10">
    <property type="entry name" value="Aspartate Aminotransferase, domain 1"/>
    <property type="match status" value="1"/>
</dbReference>
<gene>
    <name evidence="7" type="ORF">JOE21_003566</name>
</gene>
<dbReference type="RefSeq" id="WP_309868621.1">
    <property type="nucleotide sequence ID" value="NZ_JAVDQG010000010.1"/>
</dbReference>
<evidence type="ECO:0000256" key="5">
    <source>
        <dbReference type="SAM" id="MobiDB-lite"/>
    </source>
</evidence>
<keyword evidence="3" id="KW-0663">Pyridoxal phosphate</keyword>
<dbReference type="EC" id="2.6.1.9" evidence="7"/>
<sequence>MSHRPPFSNLAESLPRSVPFVPPEETERQMGGRFQLRLGANESSFGMSPLARQALLDTVGEAHWYGDATHHDLRRELSRLHSVPAESIAVGAGIDEILGWITRLFLNPGDGVTASLGSYPTFHYHVHGFGGLPHLVPYCDFRNDWGNLAQKVQETGSRLVYLANPDNPTGTFLKRNELQEFRRRLPSDCVLVLDEAYVEFAPEDDRLPLDTADPGIIRTRTFSKAHGLAGARVGYAIAHRDMIAGFDKIRNHFGVTRAAQQAAFASLKDPDFLRHVVAAVNQGKADYYRLARELGYTPLPSATNFVAIDTGSAETARWWLHSLQKRGVFIRVPGIAPLDRCLRVTVGNPEERKVLTRHMRELSQEAPNRHGSHPG</sequence>
<proteinExistence type="predicted"/>
<dbReference type="InterPro" id="IPR050106">
    <property type="entry name" value="HistidinolP_aminotransfase"/>
</dbReference>
<evidence type="ECO:0000313" key="7">
    <source>
        <dbReference type="EMBL" id="MDR6227543.1"/>
    </source>
</evidence>
<dbReference type="PANTHER" id="PTHR43643:SF3">
    <property type="entry name" value="HISTIDINOL-PHOSPHATE AMINOTRANSFERASE"/>
    <property type="match status" value="1"/>
</dbReference>
<dbReference type="Proteomes" id="UP001185012">
    <property type="component" value="Unassembled WGS sequence"/>
</dbReference>
<evidence type="ECO:0000256" key="1">
    <source>
        <dbReference type="ARBA" id="ARBA00022576"/>
    </source>
</evidence>
<dbReference type="Gene3D" id="3.40.640.10">
    <property type="entry name" value="Type I PLP-dependent aspartate aminotransferase-like (Major domain)"/>
    <property type="match status" value="1"/>
</dbReference>
<dbReference type="InterPro" id="IPR015421">
    <property type="entry name" value="PyrdxlP-dep_Trfase_major"/>
</dbReference>
<comment type="caution">
    <text evidence="7">The sequence shown here is derived from an EMBL/GenBank/DDBJ whole genome shotgun (WGS) entry which is preliminary data.</text>
</comment>
<evidence type="ECO:0000256" key="3">
    <source>
        <dbReference type="ARBA" id="ARBA00022898"/>
    </source>
</evidence>
<feature type="domain" description="Aminotransferase class I/classII large" evidence="6">
    <location>
        <begin position="35"/>
        <end position="355"/>
    </location>
</feature>
<dbReference type="EMBL" id="JAVDQG010000010">
    <property type="protein sequence ID" value="MDR6227543.1"/>
    <property type="molecule type" value="Genomic_DNA"/>
</dbReference>
<keyword evidence="4" id="KW-0368">Histidine biosynthesis</keyword>
<dbReference type="InterPro" id="IPR015424">
    <property type="entry name" value="PyrdxlP-dep_Trfase"/>
</dbReference>
<dbReference type="SUPFAM" id="SSF53383">
    <property type="entry name" value="PLP-dependent transferases"/>
    <property type="match status" value="1"/>
</dbReference>